<name>A0ACC3T462_LIPKO</name>
<reference evidence="2" key="1">
    <citation type="journal article" date="2024" name="Front. Bioeng. Biotechnol.">
        <title>Genome-scale model development and genomic sequencing of the oleaginous clade Lipomyces.</title>
        <authorList>
            <person name="Czajka J.J."/>
            <person name="Han Y."/>
            <person name="Kim J."/>
            <person name="Mondo S.J."/>
            <person name="Hofstad B.A."/>
            <person name="Robles A."/>
            <person name="Haridas S."/>
            <person name="Riley R."/>
            <person name="LaButti K."/>
            <person name="Pangilinan J."/>
            <person name="Andreopoulos W."/>
            <person name="Lipzen A."/>
            <person name="Yan J."/>
            <person name="Wang M."/>
            <person name="Ng V."/>
            <person name="Grigoriev I.V."/>
            <person name="Spatafora J.W."/>
            <person name="Magnuson J.K."/>
            <person name="Baker S.E."/>
            <person name="Pomraning K.R."/>
        </authorList>
    </citation>
    <scope>NUCLEOTIDE SEQUENCE [LARGE SCALE GENOMIC DNA]</scope>
    <source>
        <strain evidence="2">CBS 7786</strain>
    </source>
</reference>
<comment type="caution">
    <text evidence="1">The sequence shown here is derived from an EMBL/GenBank/DDBJ whole genome shotgun (WGS) entry which is preliminary data.</text>
</comment>
<sequence>MPATIQYPHISIEFCTACKWNLRAAWYAQELLSTFSNELGEVSMIPSGGGTFIVRLTPKPESEEVIIWNRKINNGFPDSKDLKRLIRDVLFPTRDLGHVDRHAAKKDTSTETKPATHSEVATTASTKDESDESKTDLILDDNDDVCKDCNIP</sequence>
<accession>A0ACC3T462</accession>
<evidence type="ECO:0000313" key="1">
    <source>
        <dbReference type="EMBL" id="KAK9238737.1"/>
    </source>
</evidence>
<keyword evidence="2" id="KW-1185">Reference proteome</keyword>
<proteinExistence type="predicted"/>
<gene>
    <name evidence="1" type="ORF">V1525DRAFT_341075</name>
</gene>
<protein>
    <submittedName>
        <fullName evidence="1">Rdx family-domain-containing protein</fullName>
    </submittedName>
</protein>
<dbReference type="Proteomes" id="UP001433508">
    <property type="component" value="Unassembled WGS sequence"/>
</dbReference>
<evidence type="ECO:0000313" key="2">
    <source>
        <dbReference type="Proteomes" id="UP001433508"/>
    </source>
</evidence>
<organism evidence="1 2">
    <name type="scientific">Lipomyces kononenkoae</name>
    <name type="common">Yeast</name>
    <dbReference type="NCBI Taxonomy" id="34357"/>
    <lineage>
        <taxon>Eukaryota</taxon>
        <taxon>Fungi</taxon>
        <taxon>Dikarya</taxon>
        <taxon>Ascomycota</taxon>
        <taxon>Saccharomycotina</taxon>
        <taxon>Lipomycetes</taxon>
        <taxon>Lipomycetales</taxon>
        <taxon>Lipomycetaceae</taxon>
        <taxon>Lipomyces</taxon>
    </lineage>
</organism>
<dbReference type="EMBL" id="MU971353">
    <property type="protein sequence ID" value="KAK9238737.1"/>
    <property type="molecule type" value="Genomic_DNA"/>
</dbReference>